<proteinExistence type="predicted"/>
<dbReference type="AlphaFoldDB" id="A0A7G2EER0"/>
<evidence type="ECO:0000313" key="2">
    <source>
        <dbReference type="Proteomes" id="UP000516314"/>
    </source>
</evidence>
<evidence type="ECO:0000313" key="1">
    <source>
        <dbReference type="EMBL" id="CAD5319410.1"/>
    </source>
</evidence>
<protein>
    <submittedName>
        <fullName evidence="1">(thale cress) hypothetical protein</fullName>
    </submittedName>
</protein>
<name>A0A7G2EER0_ARATH</name>
<organism evidence="1 2">
    <name type="scientific">Arabidopsis thaliana</name>
    <name type="common">Mouse-ear cress</name>
    <dbReference type="NCBI Taxonomy" id="3702"/>
    <lineage>
        <taxon>Eukaryota</taxon>
        <taxon>Viridiplantae</taxon>
        <taxon>Streptophyta</taxon>
        <taxon>Embryophyta</taxon>
        <taxon>Tracheophyta</taxon>
        <taxon>Spermatophyta</taxon>
        <taxon>Magnoliopsida</taxon>
        <taxon>eudicotyledons</taxon>
        <taxon>Gunneridae</taxon>
        <taxon>Pentapetalae</taxon>
        <taxon>rosids</taxon>
        <taxon>malvids</taxon>
        <taxon>Brassicales</taxon>
        <taxon>Brassicaceae</taxon>
        <taxon>Camelineae</taxon>
        <taxon>Arabidopsis</taxon>
    </lineage>
</organism>
<dbReference type="Proteomes" id="UP000516314">
    <property type="component" value="Chromosome 2"/>
</dbReference>
<reference evidence="1 2" key="1">
    <citation type="submission" date="2020-09" db="EMBL/GenBank/DDBJ databases">
        <authorList>
            <person name="Ashkenazy H."/>
        </authorList>
    </citation>
    <scope>NUCLEOTIDE SEQUENCE [LARGE SCALE GENOMIC DNA]</scope>
    <source>
        <strain evidence="2">cv. Cdm-0</strain>
    </source>
</reference>
<gene>
    <name evidence="1" type="ORF">AT9943_LOCUS7592</name>
</gene>
<dbReference type="EMBL" id="LR881467">
    <property type="protein sequence ID" value="CAD5319410.1"/>
    <property type="molecule type" value="Genomic_DNA"/>
</dbReference>
<sequence>MEEEDVWCHEILAGDEPINRSWCLFPSIFTLQIVSIAPKIEVFGDDGATSKLSKKDEIVIWL</sequence>
<accession>A0A7G2EER0</accession>